<dbReference type="EMBL" id="BTGU01000038">
    <property type="protein sequence ID" value="GMN51556.1"/>
    <property type="molecule type" value="Genomic_DNA"/>
</dbReference>
<dbReference type="AlphaFoldDB" id="A0AA88AUB6"/>
<accession>A0AA88AUB6</accession>
<dbReference type="Proteomes" id="UP001187192">
    <property type="component" value="Unassembled WGS sequence"/>
</dbReference>
<organism evidence="1 2">
    <name type="scientific">Ficus carica</name>
    <name type="common">Common fig</name>
    <dbReference type="NCBI Taxonomy" id="3494"/>
    <lineage>
        <taxon>Eukaryota</taxon>
        <taxon>Viridiplantae</taxon>
        <taxon>Streptophyta</taxon>
        <taxon>Embryophyta</taxon>
        <taxon>Tracheophyta</taxon>
        <taxon>Spermatophyta</taxon>
        <taxon>Magnoliopsida</taxon>
        <taxon>eudicotyledons</taxon>
        <taxon>Gunneridae</taxon>
        <taxon>Pentapetalae</taxon>
        <taxon>rosids</taxon>
        <taxon>fabids</taxon>
        <taxon>Rosales</taxon>
        <taxon>Moraceae</taxon>
        <taxon>Ficeae</taxon>
        <taxon>Ficus</taxon>
    </lineage>
</organism>
<protein>
    <submittedName>
        <fullName evidence="1">Uncharacterized protein</fullName>
    </submittedName>
</protein>
<sequence>MFGCRDDNHQKKRHMGVGMIFVKEK</sequence>
<name>A0AA88AUB6_FICCA</name>
<evidence type="ECO:0000313" key="1">
    <source>
        <dbReference type="EMBL" id="GMN51556.1"/>
    </source>
</evidence>
<feature type="non-terminal residue" evidence="1">
    <location>
        <position position="25"/>
    </location>
</feature>
<reference evidence="1" key="1">
    <citation type="submission" date="2023-07" db="EMBL/GenBank/DDBJ databases">
        <title>draft genome sequence of fig (Ficus carica).</title>
        <authorList>
            <person name="Takahashi T."/>
            <person name="Nishimura K."/>
        </authorList>
    </citation>
    <scope>NUCLEOTIDE SEQUENCE</scope>
</reference>
<evidence type="ECO:0000313" key="2">
    <source>
        <dbReference type="Proteomes" id="UP001187192"/>
    </source>
</evidence>
<gene>
    <name evidence="1" type="ORF">TIFTF001_020713</name>
</gene>
<keyword evidence="2" id="KW-1185">Reference proteome</keyword>
<proteinExistence type="predicted"/>
<comment type="caution">
    <text evidence="1">The sequence shown here is derived from an EMBL/GenBank/DDBJ whole genome shotgun (WGS) entry which is preliminary data.</text>
</comment>